<protein>
    <submittedName>
        <fullName evidence="1">Uncharacterized protein</fullName>
    </submittedName>
</protein>
<gene>
    <name evidence="1" type="ORF">PSON_ATCC_30995.1.T0550049</name>
</gene>
<dbReference type="AlphaFoldDB" id="A0A8S1NBB4"/>
<name>A0A8S1NBB4_9CILI</name>
<organism evidence="1 2">
    <name type="scientific">Paramecium sonneborni</name>
    <dbReference type="NCBI Taxonomy" id="65129"/>
    <lineage>
        <taxon>Eukaryota</taxon>
        <taxon>Sar</taxon>
        <taxon>Alveolata</taxon>
        <taxon>Ciliophora</taxon>
        <taxon>Intramacronucleata</taxon>
        <taxon>Oligohymenophorea</taxon>
        <taxon>Peniculida</taxon>
        <taxon>Parameciidae</taxon>
        <taxon>Paramecium</taxon>
    </lineage>
</organism>
<dbReference type="Proteomes" id="UP000692954">
    <property type="component" value="Unassembled WGS sequence"/>
</dbReference>
<reference evidence="1" key="1">
    <citation type="submission" date="2021-01" db="EMBL/GenBank/DDBJ databases">
        <authorList>
            <consortium name="Genoscope - CEA"/>
            <person name="William W."/>
        </authorList>
    </citation>
    <scope>NUCLEOTIDE SEQUENCE</scope>
</reference>
<evidence type="ECO:0000313" key="2">
    <source>
        <dbReference type="Proteomes" id="UP000692954"/>
    </source>
</evidence>
<dbReference type="EMBL" id="CAJJDN010000055">
    <property type="protein sequence ID" value="CAD8089908.1"/>
    <property type="molecule type" value="Genomic_DNA"/>
</dbReference>
<comment type="caution">
    <text evidence="1">The sequence shown here is derived from an EMBL/GenBank/DDBJ whole genome shotgun (WGS) entry which is preliminary data.</text>
</comment>
<accession>A0A8S1NBB4</accession>
<sequence>MNQCQSLKDLFLRSNGLELVICIIIKIDADQLYNLTITKQFYITVIKFNLLEPSKISLNLEAINALYQTFFDINIYPYQQFQIQIQ</sequence>
<evidence type="ECO:0000313" key="1">
    <source>
        <dbReference type="EMBL" id="CAD8089908.1"/>
    </source>
</evidence>
<proteinExistence type="predicted"/>
<keyword evidence="2" id="KW-1185">Reference proteome</keyword>